<evidence type="ECO:0000313" key="5">
    <source>
        <dbReference type="EMBL" id="KAL3407001.1"/>
    </source>
</evidence>
<comment type="subcellular location">
    <subcellularLocation>
        <location evidence="1">Membrane</location>
        <topology evidence="1">Multi-pass membrane protein</topology>
    </subcellularLocation>
</comment>
<dbReference type="AlphaFoldDB" id="A0ABD2XNE3"/>
<protein>
    <recommendedName>
        <fullName evidence="7">ABC transporter domain-containing protein</fullName>
    </recommendedName>
</protein>
<name>A0ABD2XNE3_9HYME</name>
<organism evidence="5 6">
    <name type="scientific">Trichogramma kaykai</name>
    <dbReference type="NCBI Taxonomy" id="54128"/>
    <lineage>
        <taxon>Eukaryota</taxon>
        <taxon>Metazoa</taxon>
        <taxon>Ecdysozoa</taxon>
        <taxon>Arthropoda</taxon>
        <taxon>Hexapoda</taxon>
        <taxon>Insecta</taxon>
        <taxon>Pterygota</taxon>
        <taxon>Neoptera</taxon>
        <taxon>Endopterygota</taxon>
        <taxon>Hymenoptera</taxon>
        <taxon>Apocrita</taxon>
        <taxon>Proctotrupomorpha</taxon>
        <taxon>Chalcidoidea</taxon>
        <taxon>Trichogrammatidae</taxon>
        <taxon>Trichogramma</taxon>
    </lineage>
</organism>
<reference evidence="5 6" key="1">
    <citation type="journal article" date="2024" name="bioRxiv">
        <title>A reference genome for Trichogramma kaykai: A tiny desert-dwelling parasitoid wasp with competing sex-ratio distorters.</title>
        <authorList>
            <person name="Culotta J."/>
            <person name="Lindsey A.R."/>
        </authorList>
    </citation>
    <scope>NUCLEOTIDE SEQUENCE [LARGE SCALE GENOMIC DNA]</scope>
    <source>
        <strain evidence="5 6">KSX58</strain>
    </source>
</reference>
<evidence type="ECO:0008006" key="7">
    <source>
        <dbReference type="Google" id="ProtNLM"/>
    </source>
</evidence>
<keyword evidence="3" id="KW-0547">Nucleotide-binding</keyword>
<keyword evidence="4" id="KW-0067">ATP-binding</keyword>
<evidence type="ECO:0000256" key="3">
    <source>
        <dbReference type="ARBA" id="ARBA00022741"/>
    </source>
</evidence>
<gene>
    <name evidence="5" type="ORF">TKK_001091</name>
</gene>
<dbReference type="Proteomes" id="UP001627154">
    <property type="component" value="Unassembled WGS sequence"/>
</dbReference>
<dbReference type="GO" id="GO:0016020">
    <property type="term" value="C:membrane"/>
    <property type="evidence" value="ECO:0007669"/>
    <property type="project" value="UniProtKB-SubCell"/>
</dbReference>
<accession>A0ABD2XNE3</accession>
<evidence type="ECO:0000313" key="6">
    <source>
        <dbReference type="Proteomes" id="UP001627154"/>
    </source>
</evidence>
<dbReference type="EMBL" id="JBJJXI010000018">
    <property type="protein sequence ID" value="KAL3407001.1"/>
    <property type="molecule type" value="Genomic_DNA"/>
</dbReference>
<dbReference type="InterPro" id="IPR050173">
    <property type="entry name" value="ABC_transporter_C-like"/>
</dbReference>
<comment type="similarity">
    <text evidence="2">Belongs to the ABC transporter superfamily. ABCC family. Conjugate transporter (TC 3.A.1.208) subfamily.</text>
</comment>
<evidence type="ECO:0000256" key="1">
    <source>
        <dbReference type="ARBA" id="ARBA00004141"/>
    </source>
</evidence>
<dbReference type="PANTHER" id="PTHR24223">
    <property type="entry name" value="ATP-BINDING CASSETTE SUB-FAMILY C"/>
    <property type="match status" value="1"/>
</dbReference>
<comment type="caution">
    <text evidence="5">The sequence shown here is derived from an EMBL/GenBank/DDBJ whole genome shotgun (WGS) entry which is preliminary data.</text>
</comment>
<evidence type="ECO:0000256" key="2">
    <source>
        <dbReference type="ARBA" id="ARBA00009726"/>
    </source>
</evidence>
<sequence>MSQDDAKFSPESIPTFDMLSEKNKEAIHELHSKGYLRTNPFDNSNKMVTEDQSINTPDDFFVMSSFVSNAPNITRSFQRVSETYSVKYDCDNERALSTSIQTPSKRPRKLLIILHEPIQFEGSLRAILDPAGQHTDAELWSTFGDVELQSSEANFSAGQRRLLCLVWAVRRADDPPTGSTR</sequence>
<proteinExistence type="inferred from homology"/>
<dbReference type="PANTHER" id="PTHR24223:SF456">
    <property type="entry name" value="MULTIDRUG RESISTANCE-ASSOCIATED PROTEIN LETHAL(2)03659"/>
    <property type="match status" value="1"/>
</dbReference>
<dbReference type="GO" id="GO:0005524">
    <property type="term" value="F:ATP binding"/>
    <property type="evidence" value="ECO:0007669"/>
    <property type="project" value="UniProtKB-KW"/>
</dbReference>
<evidence type="ECO:0000256" key="4">
    <source>
        <dbReference type="ARBA" id="ARBA00022840"/>
    </source>
</evidence>
<keyword evidence="6" id="KW-1185">Reference proteome</keyword>